<proteinExistence type="predicted"/>
<dbReference type="EMBL" id="JBFAUK010000018">
    <property type="protein sequence ID" value="MEV5509096.1"/>
    <property type="molecule type" value="Genomic_DNA"/>
</dbReference>
<keyword evidence="3" id="KW-1185">Reference proteome</keyword>
<keyword evidence="1" id="KW-0812">Transmembrane</keyword>
<dbReference type="RefSeq" id="WP_109282364.1">
    <property type="nucleotide sequence ID" value="NZ_JBFAUK010000018.1"/>
</dbReference>
<protein>
    <submittedName>
        <fullName evidence="2">Uncharacterized protein</fullName>
    </submittedName>
</protein>
<accession>A0ABV3K1R8</accession>
<keyword evidence="1" id="KW-1133">Transmembrane helix</keyword>
<feature type="transmembrane region" description="Helical" evidence="1">
    <location>
        <begin position="47"/>
        <end position="69"/>
    </location>
</feature>
<keyword evidence="1" id="KW-0472">Membrane</keyword>
<dbReference type="Proteomes" id="UP001552594">
    <property type="component" value="Unassembled WGS sequence"/>
</dbReference>
<feature type="transmembrane region" description="Helical" evidence="1">
    <location>
        <begin position="81"/>
        <end position="99"/>
    </location>
</feature>
<evidence type="ECO:0000256" key="1">
    <source>
        <dbReference type="SAM" id="Phobius"/>
    </source>
</evidence>
<comment type="caution">
    <text evidence="2">The sequence shown here is derived from an EMBL/GenBank/DDBJ whole genome shotgun (WGS) entry which is preliminary data.</text>
</comment>
<evidence type="ECO:0000313" key="2">
    <source>
        <dbReference type="EMBL" id="MEV5509096.1"/>
    </source>
</evidence>
<evidence type="ECO:0000313" key="3">
    <source>
        <dbReference type="Proteomes" id="UP001552594"/>
    </source>
</evidence>
<reference evidence="2 3" key="1">
    <citation type="submission" date="2024-06" db="EMBL/GenBank/DDBJ databases">
        <title>The Natural Products Discovery Center: Release of the First 8490 Sequenced Strains for Exploring Actinobacteria Biosynthetic Diversity.</title>
        <authorList>
            <person name="Kalkreuter E."/>
            <person name="Kautsar S.A."/>
            <person name="Yang D."/>
            <person name="Bader C.D."/>
            <person name="Teijaro C.N."/>
            <person name="Fluegel L."/>
            <person name="Davis C.M."/>
            <person name="Simpson J.R."/>
            <person name="Lauterbach L."/>
            <person name="Steele A.D."/>
            <person name="Gui C."/>
            <person name="Meng S."/>
            <person name="Li G."/>
            <person name="Viehrig K."/>
            <person name="Ye F."/>
            <person name="Su P."/>
            <person name="Kiefer A.F."/>
            <person name="Nichols A."/>
            <person name="Cepeda A.J."/>
            <person name="Yan W."/>
            <person name="Fan B."/>
            <person name="Jiang Y."/>
            <person name="Adhikari A."/>
            <person name="Zheng C.-J."/>
            <person name="Schuster L."/>
            <person name="Cowan T.M."/>
            <person name="Smanski M.J."/>
            <person name="Chevrette M.G."/>
            <person name="De Carvalho L.P.S."/>
            <person name="Shen B."/>
        </authorList>
    </citation>
    <scope>NUCLEOTIDE SEQUENCE [LARGE SCALE GENOMIC DNA]</scope>
    <source>
        <strain evidence="2 3">NPDC052347</strain>
    </source>
</reference>
<gene>
    <name evidence="2" type="ORF">AB0L16_22140</name>
</gene>
<organism evidence="2 3">
    <name type="scientific">Streptomyces orinoci</name>
    <name type="common">Streptoverticillium orinoci</name>
    <dbReference type="NCBI Taxonomy" id="67339"/>
    <lineage>
        <taxon>Bacteria</taxon>
        <taxon>Bacillati</taxon>
        <taxon>Actinomycetota</taxon>
        <taxon>Actinomycetes</taxon>
        <taxon>Kitasatosporales</taxon>
        <taxon>Streptomycetaceae</taxon>
        <taxon>Streptomyces</taxon>
    </lineage>
</organism>
<sequence>MPITVNLVLGYFGTVPFGYAWSFLANYPLAALGWTERDPSGISGLPLWTVLLTGVLGGFLAGWAGINVLVRRLTGLPARRYWTMVTLVLLLPTAVFALLPEAWQPLGHP</sequence>
<name>A0ABV3K1R8_STRON</name>
<feature type="transmembrane region" description="Helical" evidence="1">
    <location>
        <begin position="7"/>
        <end position="27"/>
    </location>
</feature>